<dbReference type="Proteomes" id="UP000054997">
    <property type="component" value="Unassembled WGS sequence"/>
</dbReference>
<organism evidence="2 3">
    <name type="scientific">Legionella londiniensis</name>
    <dbReference type="NCBI Taxonomy" id="45068"/>
    <lineage>
        <taxon>Bacteria</taxon>
        <taxon>Pseudomonadati</taxon>
        <taxon>Pseudomonadota</taxon>
        <taxon>Gammaproteobacteria</taxon>
        <taxon>Legionellales</taxon>
        <taxon>Legionellaceae</taxon>
        <taxon>Legionella</taxon>
    </lineage>
</organism>
<evidence type="ECO:0000313" key="2">
    <source>
        <dbReference type="EMBL" id="KTD21355.1"/>
    </source>
</evidence>
<gene>
    <name evidence="2" type="ORF">Llon_1453</name>
</gene>
<protein>
    <submittedName>
        <fullName evidence="2">Periplasmic protein</fullName>
    </submittedName>
</protein>
<dbReference type="AlphaFoldDB" id="A0A0W0VMH4"/>
<keyword evidence="1" id="KW-0732">Signal</keyword>
<name>A0A0W0VMH4_9GAMM</name>
<comment type="caution">
    <text evidence="2">The sequence shown here is derived from an EMBL/GenBank/DDBJ whole genome shotgun (WGS) entry which is preliminary data.</text>
</comment>
<feature type="signal peptide" evidence="1">
    <location>
        <begin position="1"/>
        <end position="19"/>
    </location>
</feature>
<keyword evidence="3" id="KW-1185">Reference proteome</keyword>
<evidence type="ECO:0000256" key="1">
    <source>
        <dbReference type="SAM" id="SignalP"/>
    </source>
</evidence>
<evidence type="ECO:0000313" key="3">
    <source>
        <dbReference type="Proteomes" id="UP000054997"/>
    </source>
</evidence>
<sequence>MQKIFLFILGLLFSLEASAFTCYLTVAKDNCWLNYNVTVTAMDAEKNNEPLVTVIIPQGSAWARQKFTCEPDQTLRFKAQYSPVFWEKERGKAYFAKKYWVLPKKIDKEERAWNITVCYPEQFSEVPLPPEAVSKCKCDLDTIPPIPPQ</sequence>
<dbReference type="STRING" id="45068.Llon_1453"/>
<dbReference type="RefSeq" id="WP_058529429.1">
    <property type="nucleotide sequence ID" value="NZ_CAAAHZ010000008.1"/>
</dbReference>
<reference evidence="2 3" key="1">
    <citation type="submission" date="2015-11" db="EMBL/GenBank/DDBJ databases">
        <title>Genomic analysis of 38 Legionella species identifies large and diverse effector repertoires.</title>
        <authorList>
            <person name="Burstein D."/>
            <person name="Amaro F."/>
            <person name="Zusman T."/>
            <person name="Lifshitz Z."/>
            <person name="Cohen O."/>
            <person name="Gilbert J.A."/>
            <person name="Pupko T."/>
            <person name="Shuman H.A."/>
            <person name="Segal G."/>
        </authorList>
    </citation>
    <scope>NUCLEOTIDE SEQUENCE [LARGE SCALE GENOMIC DNA]</scope>
    <source>
        <strain evidence="2 3">ATCC 49505</strain>
    </source>
</reference>
<feature type="chain" id="PRO_5006914914" evidence="1">
    <location>
        <begin position="20"/>
        <end position="149"/>
    </location>
</feature>
<dbReference type="PATRIC" id="fig|45068.5.peg.1575"/>
<dbReference type="EMBL" id="LNYK01000016">
    <property type="protein sequence ID" value="KTD21355.1"/>
    <property type="molecule type" value="Genomic_DNA"/>
</dbReference>
<proteinExistence type="predicted"/>
<accession>A0A0W0VMH4</accession>